<dbReference type="AlphaFoldDB" id="A0A1I2UQN1"/>
<dbReference type="EMBL" id="JACBZA010000001">
    <property type="protein sequence ID" value="NYH86665.1"/>
    <property type="molecule type" value="Genomic_DNA"/>
</dbReference>
<sequence length="117" mass="12357">MTEERRARIQRLAEQLAMAEDIHTARKSLGATWQGLAAACGTDITQATVKRCEDGKGTTAELVAIRAGLVKLADAADAAHAARMRSVRALVDDMPATAPADDKASKATPIRSSRKAS</sequence>
<feature type="region of interest" description="Disordered" evidence="1">
    <location>
        <begin position="94"/>
        <end position="117"/>
    </location>
</feature>
<reference evidence="3 4" key="1">
    <citation type="submission" date="2016-10" db="EMBL/GenBank/DDBJ databases">
        <authorList>
            <person name="de Groot N.N."/>
        </authorList>
    </citation>
    <scope>NUCLEOTIDE SEQUENCE [LARGE SCALE GENOMIC DNA]</scope>
    <source>
        <strain evidence="3 4">CPCC 202808</strain>
    </source>
</reference>
<dbReference type="EMBL" id="FOOI01000008">
    <property type="protein sequence ID" value="SFG78569.1"/>
    <property type="molecule type" value="Genomic_DNA"/>
</dbReference>
<dbReference type="STRING" id="504797.SAMN05421678_108251"/>
<gene>
    <name evidence="2" type="ORF">FHR37_005516</name>
    <name evidence="3" type="ORF">SAMN05421678_108251</name>
</gene>
<evidence type="ECO:0000313" key="5">
    <source>
        <dbReference type="Proteomes" id="UP000533017"/>
    </source>
</evidence>
<dbReference type="Proteomes" id="UP000533017">
    <property type="component" value="Unassembled WGS sequence"/>
</dbReference>
<protein>
    <submittedName>
        <fullName evidence="2">Transcriptional regulator</fullName>
    </submittedName>
</protein>
<dbReference type="RefSeq" id="WP_092884035.1">
    <property type="nucleotide sequence ID" value="NZ_FOOI01000008.1"/>
</dbReference>
<evidence type="ECO:0000313" key="3">
    <source>
        <dbReference type="EMBL" id="SFG78569.1"/>
    </source>
</evidence>
<proteinExistence type="predicted"/>
<name>A0A1I2UQN1_9ACTN</name>
<keyword evidence="5" id="KW-1185">Reference proteome</keyword>
<dbReference type="Proteomes" id="UP000199052">
    <property type="component" value="Unassembled WGS sequence"/>
</dbReference>
<accession>A0A1I2UQN1</accession>
<reference evidence="2 5" key="2">
    <citation type="submission" date="2020-07" db="EMBL/GenBank/DDBJ databases">
        <title>Sequencing the genomes of 1000 actinobacteria strains.</title>
        <authorList>
            <person name="Klenk H.-P."/>
        </authorList>
    </citation>
    <scope>NUCLEOTIDE SEQUENCE [LARGE SCALE GENOMIC DNA]</scope>
    <source>
        <strain evidence="2 5">DSM 45117</strain>
    </source>
</reference>
<evidence type="ECO:0000313" key="4">
    <source>
        <dbReference type="Proteomes" id="UP000199052"/>
    </source>
</evidence>
<evidence type="ECO:0000256" key="1">
    <source>
        <dbReference type="SAM" id="MobiDB-lite"/>
    </source>
</evidence>
<evidence type="ECO:0000313" key="2">
    <source>
        <dbReference type="EMBL" id="NYH86665.1"/>
    </source>
</evidence>
<organism evidence="3 4">
    <name type="scientific">Actinopolymorpha cephalotaxi</name>
    <dbReference type="NCBI Taxonomy" id="504797"/>
    <lineage>
        <taxon>Bacteria</taxon>
        <taxon>Bacillati</taxon>
        <taxon>Actinomycetota</taxon>
        <taxon>Actinomycetes</taxon>
        <taxon>Propionibacteriales</taxon>
        <taxon>Actinopolymorphaceae</taxon>
        <taxon>Actinopolymorpha</taxon>
    </lineage>
</organism>